<dbReference type="Pfam" id="PF00172">
    <property type="entry name" value="Zn_clus"/>
    <property type="match status" value="1"/>
</dbReference>
<keyword evidence="3" id="KW-0812">Transmembrane</keyword>
<dbReference type="InterPro" id="IPR007219">
    <property type="entry name" value="XnlR_reg_dom"/>
</dbReference>
<accession>A0A9P9DVJ7</accession>
<comment type="caution">
    <text evidence="5">The sequence shown here is derived from an EMBL/GenBank/DDBJ whole genome shotgun (WGS) entry which is preliminary data.</text>
</comment>
<evidence type="ECO:0000313" key="5">
    <source>
        <dbReference type="EMBL" id="KAH7127335.1"/>
    </source>
</evidence>
<dbReference type="PANTHER" id="PTHR47425">
    <property type="entry name" value="FARB-RELATED"/>
    <property type="match status" value="1"/>
</dbReference>
<dbReference type="EMBL" id="JAGMUV010000019">
    <property type="protein sequence ID" value="KAH7127335.1"/>
    <property type="molecule type" value="Genomic_DNA"/>
</dbReference>
<dbReference type="InterPro" id="IPR036864">
    <property type="entry name" value="Zn2-C6_fun-type_DNA-bd_sf"/>
</dbReference>
<gene>
    <name evidence="5" type="ORF">EDB81DRAFT_662501</name>
</gene>
<protein>
    <recommendedName>
        <fullName evidence="4">Zn(2)-C6 fungal-type domain-containing protein</fullName>
    </recommendedName>
</protein>
<dbReference type="CDD" id="cd00067">
    <property type="entry name" value="GAL4"/>
    <property type="match status" value="1"/>
</dbReference>
<dbReference type="InterPro" id="IPR052761">
    <property type="entry name" value="Fungal_Detox/Toxin_TFs"/>
</dbReference>
<keyword evidence="3" id="KW-0472">Membrane</keyword>
<dbReference type="GO" id="GO:0006351">
    <property type="term" value="P:DNA-templated transcription"/>
    <property type="evidence" value="ECO:0007669"/>
    <property type="project" value="InterPro"/>
</dbReference>
<reference evidence="5" key="1">
    <citation type="journal article" date="2021" name="Nat. Commun.">
        <title>Genetic determinants of endophytism in the Arabidopsis root mycobiome.</title>
        <authorList>
            <person name="Mesny F."/>
            <person name="Miyauchi S."/>
            <person name="Thiergart T."/>
            <person name="Pickel B."/>
            <person name="Atanasova L."/>
            <person name="Karlsson M."/>
            <person name="Huettel B."/>
            <person name="Barry K.W."/>
            <person name="Haridas S."/>
            <person name="Chen C."/>
            <person name="Bauer D."/>
            <person name="Andreopoulos W."/>
            <person name="Pangilinan J."/>
            <person name="LaButti K."/>
            <person name="Riley R."/>
            <person name="Lipzen A."/>
            <person name="Clum A."/>
            <person name="Drula E."/>
            <person name="Henrissat B."/>
            <person name="Kohler A."/>
            <person name="Grigoriev I.V."/>
            <person name="Martin F.M."/>
            <person name="Hacquard S."/>
        </authorList>
    </citation>
    <scope>NUCLEOTIDE SEQUENCE</scope>
    <source>
        <strain evidence="5">MPI-CAGE-AT-0147</strain>
    </source>
</reference>
<dbReference type="SUPFAM" id="SSF57701">
    <property type="entry name" value="Zn2/Cys6 DNA-binding domain"/>
    <property type="match status" value="1"/>
</dbReference>
<dbReference type="GO" id="GO:0003677">
    <property type="term" value="F:DNA binding"/>
    <property type="evidence" value="ECO:0007669"/>
    <property type="project" value="InterPro"/>
</dbReference>
<feature type="domain" description="Zn(2)-C6 fungal-type" evidence="4">
    <location>
        <begin position="29"/>
        <end position="61"/>
    </location>
</feature>
<dbReference type="GO" id="GO:0000981">
    <property type="term" value="F:DNA-binding transcription factor activity, RNA polymerase II-specific"/>
    <property type="evidence" value="ECO:0007669"/>
    <property type="project" value="InterPro"/>
</dbReference>
<evidence type="ECO:0000256" key="2">
    <source>
        <dbReference type="ARBA" id="ARBA00023242"/>
    </source>
</evidence>
<dbReference type="InterPro" id="IPR001138">
    <property type="entry name" value="Zn2Cys6_DnaBD"/>
</dbReference>
<dbReference type="PROSITE" id="PS50048">
    <property type="entry name" value="ZN2_CY6_FUNGAL_2"/>
    <property type="match status" value="1"/>
</dbReference>
<keyword evidence="3" id="KW-1133">Transmembrane helix</keyword>
<dbReference type="OrthoDB" id="5121955at2759"/>
<dbReference type="SMART" id="SM00066">
    <property type="entry name" value="GAL4"/>
    <property type="match status" value="1"/>
</dbReference>
<proteinExistence type="predicted"/>
<keyword evidence="1" id="KW-0479">Metal-binding</keyword>
<dbReference type="CDD" id="cd12148">
    <property type="entry name" value="fungal_TF_MHR"/>
    <property type="match status" value="1"/>
</dbReference>
<dbReference type="PROSITE" id="PS00463">
    <property type="entry name" value="ZN2_CY6_FUNGAL_1"/>
    <property type="match status" value="1"/>
</dbReference>
<evidence type="ECO:0000259" key="4">
    <source>
        <dbReference type="PROSITE" id="PS50048"/>
    </source>
</evidence>
<name>A0A9P9DVJ7_9HYPO</name>
<dbReference type="AlphaFoldDB" id="A0A9P9DVJ7"/>
<dbReference type="PANTHER" id="PTHR47425:SF2">
    <property type="entry name" value="FARB-RELATED"/>
    <property type="match status" value="1"/>
</dbReference>
<dbReference type="Proteomes" id="UP000738349">
    <property type="component" value="Unassembled WGS sequence"/>
</dbReference>
<evidence type="ECO:0000313" key="6">
    <source>
        <dbReference type="Proteomes" id="UP000738349"/>
    </source>
</evidence>
<evidence type="ECO:0000256" key="1">
    <source>
        <dbReference type="ARBA" id="ARBA00022723"/>
    </source>
</evidence>
<keyword evidence="2" id="KW-0539">Nucleus</keyword>
<dbReference type="Pfam" id="PF04082">
    <property type="entry name" value="Fungal_trans"/>
    <property type="match status" value="1"/>
</dbReference>
<organism evidence="5 6">
    <name type="scientific">Dactylonectria macrodidyma</name>
    <dbReference type="NCBI Taxonomy" id="307937"/>
    <lineage>
        <taxon>Eukaryota</taxon>
        <taxon>Fungi</taxon>
        <taxon>Dikarya</taxon>
        <taxon>Ascomycota</taxon>
        <taxon>Pezizomycotina</taxon>
        <taxon>Sordariomycetes</taxon>
        <taxon>Hypocreomycetidae</taxon>
        <taxon>Hypocreales</taxon>
        <taxon>Nectriaceae</taxon>
        <taxon>Dactylonectria</taxon>
    </lineage>
</organism>
<keyword evidence="6" id="KW-1185">Reference proteome</keyword>
<dbReference type="Gene3D" id="4.10.240.10">
    <property type="entry name" value="Zn(2)-C6 fungal-type DNA-binding domain"/>
    <property type="match status" value="1"/>
</dbReference>
<dbReference type="GO" id="GO:0008270">
    <property type="term" value="F:zinc ion binding"/>
    <property type="evidence" value="ECO:0007669"/>
    <property type="project" value="InterPro"/>
</dbReference>
<feature type="transmembrane region" description="Helical" evidence="3">
    <location>
        <begin position="541"/>
        <end position="559"/>
    </location>
</feature>
<sequence length="779" mass="88758">MEYSAEGLNLAANDLLRPSKGTRTRSAQACLSCRSRKVRCDVSRFGNPCGNCTPDDKPCVVTGRAKRGRVKYAFIFVLPDGTLLTKCRIRENSTKNQSPSTCPSDSNDAGVSAEPKTLRIIYMKTASNHPPTDILTPILSPDDVDYSVEPGAGLATTISHVYYPFLTTNNVSRCLPQDFNFLELQGCFHVPIRLILDELVHQYFSHVHPHLPLLDETESWQCYHPDSTDNGLRLKLPLLLFRAMLFSASNFVSIDTISLLGYTSIRATRASFYRKSKLLYDFNIENSPVAIAQAAILLSFWTPPLNEMDDMPNTRWLRIAVEYARRADAHVYSAMETPKQIEHKSIRRLWWCCIMRDRILALGLRRSILLSRADFHFEKHLNRVYSDMKEEIFRSQVHSQKVRQDLAKITCKTFELCVALTDVLLLVSPLNGEVLKIDNRVYTKYKNKLHEWLTSSGVSKYTRMSNCHDHCIFVLANLMIMHYNSAMLALCHYALRINTSSAAPCSNVSFNLHKLGDEIEQATFGMTECLNKLNKRRLTRWLPITAVAYSAFPLALYVLDVGLYSRGQYGSSMKMQRLGILMDSMKLYRPQYHGVPWIAKIICDIFQHFGPLWYKDSLNDWKELLILHPSRYIQLSMALDRCLRGGRRPSTEDFQQLHQDCLLDLEFVPQHFGSDNRVENSLLSSPLLGLIDAMSELPCLPMITGNLETAEEASGYEGVEPRDSMEEVADATLDFHDDDNHQAESTHIAPSNKIQVTSLLDIEENMELFIEKWQEDLLA</sequence>
<evidence type="ECO:0000256" key="3">
    <source>
        <dbReference type="SAM" id="Phobius"/>
    </source>
</evidence>